<dbReference type="AlphaFoldDB" id="M4Z851"/>
<evidence type="ECO:0000256" key="8">
    <source>
        <dbReference type="ARBA" id="ARBA00022833"/>
    </source>
</evidence>
<dbReference type="PROSITE" id="PS00903">
    <property type="entry name" value="CYT_DCMP_DEAMINASES_1"/>
    <property type="match status" value="1"/>
</dbReference>
<feature type="domain" description="CMP/dCMP-type deaminase" evidence="16">
    <location>
        <begin position="19"/>
        <end position="141"/>
    </location>
</feature>
<comment type="catalytic activity">
    <reaction evidence="12">
        <text>5-amino-6-(5-phospho-D-ribitylamino)uracil + NADP(+) = 5-amino-6-(5-phospho-D-ribosylamino)uracil + NADPH + H(+)</text>
        <dbReference type="Rhea" id="RHEA:17845"/>
        <dbReference type="ChEBI" id="CHEBI:15378"/>
        <dbReference type="ChEBI" id="CHEBI:57783"/>
        <dbReference type="ChEBI" id="CHEBI:58349"/>
        <dbReference type="ChEBI" id="CHEBI:58421"/>
        <dbReference type="ChEBI" id="CHEBI:58453"/>
        <dbReference type="EC" id="1.1.1.193"/>
    </reaction>
</comment>
<comment type="catalytic activity">
    <reaction evidence="12">
        <text>2,5-diamino-6-hydroxy-4-(5-phosphoribosylamino)-pyrimidine + H2O + H(+) = 5-amino-6-(5-phospho-D-ribosylamino)uracil + NH4(+)</text>
        <dbReference type="Rhea" id="RHEA:21868"/>
        <dbReference type="ChEBI" id="CHEBI:15377"/>
        <dbReference type="ChEBI" id="CHEBI:15378"/>
        <dbReference type="ChEBI" id="CHEBI:28938"/>
        <dbReference type="ChEBI" id="CHEBI:58453"/>
        <dbReference type="ChEBI" id="CHEBI:58614"/>
        <dbReference type="EC" id="3.5.4.26"/>
    </reaction>
</comment>
<feature type="binding site" evidence="14">
    <location>
        <position position="225"/>
    </location>
    <ligand>
        <name>substrate</name>
    </ligand>
</feature>
<dbReference type="RefSeq" id="WP_015666434.1">
    <property type="nucleotide sequence ID" value="NC_020453.1"/>
</dbReference>
<dbReference type="eggNOG" id="COG1985">
    <property type="taxonomic scope" value="Bacteria"/>
</dbReference>
<accession>M4Z851</accession>
<dbReference type="HOGENOM" id="CLU_036590_1_1_5"/>
<evidence type="ECO:0000259" key="16">
    <source>
        <dbReference type="PROSITE" id="PS51747"/>
    </source>
</evidence>
<name>M4Z851_9BRAD</name>
<proteinExistence type="inferred from homology"/>
<dbReference type="GO" id="GO:0050661">
    <property type="term" value="F:NADP binding"/>
    <property type="evidence" value="ECO:0007669"/>
    <property type="project" value="InterPro"/>
</dbReference>
<keyword evidence="18" id="KW-1185">Reference proteome</keyword>
<dbReference type="InterPro" id="IPR004794">
    <property type="entry name" value="Eubact_RibD"/>
</dbReference>
<dbReference type="OrthoDB" id="9800865at2"/>
<evidence type="ECO:0000256" key="1">
    <source>
        <dbReference type="ARBA" id="ARBA00002151"/>
    </source>
</evidence>
<dbReference type="InterPro" id="IPR002734">
    <property type="entry name" value="RibDG_C"/>
</dbReference>
<dbReference type="KEGG" id="aol:S58_33190"/>
<evidence type="ECO:0000256" key="6">
    <source>
        <dbReference type="ARBA" id="ARBA00022619"/>
    </source>
</evidence>
<comment type="function">
    <text evidence="1 12">Converts 2,5-diamino-6-(ribosylamino)-4(3h)-pyrimidinone 5'-phosphate into 5-amino-6-(ribosylamino)-2,4(1h,3h)-pyrimidinedione 5'-phosphate.</text>
</comment>
<organism evidence="17 18">
    <name type="scientific">Bradyrhizobium oligotrophicum S58</name>
    <dbReference type="NCBI Taxonomy" id="1245469"/>
    <lineage>
        <taxon>Bacteria</taxon>
        <taxon>Pseudomonadati</taxon>
        <taxon>Pseudomonadota</taxon>
        <taxon>Alphaproteobacteria</taxon>
        <taxon>Hyphomicrobiales</taxon>
        <taxon>Nitrobacteraceae</taxon>
        <taxon>Bradyrhizobium</taxon>
    </lineage>
</organism>
<dbReference type="NCBIfam" id="TIGR00326">
    <property type="entry name" value="eubact_ribD"/>
    <property type="match status" value="1"/>
</dbReference>
<dbReference type="NCBIfam" id="TIGR00227">
    <property type="entry name" value="ribD_Cterm"/>
    <property type="match status" value="1"/>
</dbReference>
<comment type="pathway">
    <text evidence="3 12">Cofactor biosynthesis; riboflavin biosynthesis; 5-amino-6-(D-ribitylamino)uracil from GTP: step 3/4.</text>
</comment>
<dbReference type="EC" id="1.1.1.193" evidence="12"/>
<evidence type="ECO:0000256" key="2">
    <source>
        <dbReference type="ARBA" id="ARBA00004882"/>
    </source>
</evidence>
<evidence type="ECO:0000256" key="5">
    <source>
        <dbReference type="ARBA" id="ARBA00007417"/>
    </source>
</evidence>
<dbReference type="STRING" id="1245469.S58_33190"/>
<evidence type="ECO:0000256" key="3">
    <source>
        <dbReference type="ARBA" id="ARBA00004910"/>
    </source>
</evidence>
<evidence type="ECO:0000313" key="18">
    <source>
        <dbReference type="Proteomes" id="UP000011841"/>
    </source>
</evidence>
<dbReference type="Gene3D" id="3.40.430.10">
    <property type="entry name" value="Dihydrofolate Reductase, subunit A"/>
    <property type="match status" value="1"/>
</dbReference>
<feature type="binding site" evidence="14">
    <location>
        <position position="172"/>
    </location>
    <ligand>
        <name>NADP(+)</name>
        <dbReference type="ChEBI" id="CHEBI:58349"/>
    </ligand>
</feature>
<sequence>MIFRVLVDQVGEKLKAQKDADRRFMQLALTLGRRGLGRTWPNPAVGAVVVKDGIIVGRGWTQPGGRPHAEPEALQRAGNAAKGATLYVTLEPCSHFGKSPPCVDAVLAAGISRVVSAIEDPNPEVAGQGHAKLRAAGLPVEVGLCSADAKRDHAGHFRRIREGRPHVILKLAVSADDKIAASGNKPVAITGEAARTRVHLLRAQSDAILIGVRTAIADDPLLTCRLPGMAARSPVRVVLDPMLRLPSASRLMQSARTTPLWLVASEIAEPATATRLGAAGAQVIRVPPQADPSALEPPAVLRSLAERGITRLMIEGGSRVASSFLQSGLVDEIWLLRGPGEIGSDGIAALDALPLTAITQSPAYRVRASEALDQDTITIYERA</sequence>
<dbReference type="Gene3D" id="3.40.140.10">
    <property type="entry name" value="Cytidine Deaminase, domain 2"/>
    <property type="match status" value="1"/>
</dbReference>
<evidence type="ECO:0000256" key="12">
    <source>
        <dbReference type="PIRNR" id="PIRNR006769"/>
    </source>
</evidence>
<reference evidence="17 18" key="1">
    <citation type="journal article" date="2013" name="Appl. Environ. Microbiol.">
        <title>Genome analysis suggests that the soil oligotrophic bacterium Agromonas oligotrophica (Bradyrhizobium oligotrophicum) is a nitrogen-fixing symbiont of Aeschynomene indica.</title>
        <authorList>
            <person name="Okubo T."/>
            <person name="Fukushima S."/>
            <person name="Itakura M."/>
            <person name="Oshima K."/>
            <person name="Longtonglang A."/>
            <person name="Teaumroong N."/>
            <person name="Mitsui H."/>
            <person name="Hattori M."/>
            <person name="Hattori R."/>
            <person name="Hattori T."/>
            <person name="Minamisawa K."/>
        </authorList>
    </citation>
    <scope>NUCLEOTIDE SEQUENCE [LARGE SCALE GENOMIC DNA]</scope>
    <source>
        <strain evidence="17 18">S58</strain>
    </source>
</reference>
<dbReference type="GO" id="GO:0008835">
    <property type="term" value="F:diaminohydroxyphosphoribosylaminopyrimidine deaminase activity"/>
    <property type="evidence" value="ECO:0007669"/>
    <property type="project" value="UniProtKB-EC"/>
</dbReference>
<feature type="binding site" evidence="15">
    <location>
        <position position="68"/>
    </location>
    <ligand>
        <name>Zn(2+)</name>
        <dbReference type="ChEBI" id="CHEBI:29105"/>
        <note>catalytic</note>
    </ligand>
</feature>
<feature type="binding site" evidence="14">
    <location>
        <begin position="317"/>
        <end position="323"/>
    </location>
    <ligand>
        <name>NADP(+)</name>
        <dbReference type="ChEBI" id="CHEBI:58349"/>
    </ligand>
</feature>
<dbReference type="Pfam" id="PF01872">
    <property type="entry name" value="RibD_C"/>
    <property type="match status" value="1"/>
</dbReference>
<comment type="pathway">
    <text evidence="2 12">Cofactor biosynthesis; riboflavin biosynthesis; 5-amino-6-(D-ribitylamino)uracil from GTP: step 2/4.</text>
</comment>
<dbReference type="Pfam" id="PF00383">
    <property type="entry name" value="dCMP_cyt_deam_1"/>
    <property type="match status" value="1"/>
</dbReference>
<dbReference type="EMBL" id="AP012603">
    <property type="protein sequence ID" value="BAM89316.1"/>
    <property type="molecule type" value="Genomic_DNA"/>
</dbReference>
<feature type="binding site" evidence="14">
    <location>
        <position position="214"/>
    </location>
    <ligand>
        <name>NADP(+)</name>
        <dbReference type="ChEBI" id="CHEBI:58349"/>
    </ligand>
</feature>
<feature type="binding site" evidence="15">
    <location>
        <position position="102"/>
    </location>
    <ligand>
        <name>Zn(2+)</name>
        <dbReference type="ChEBI" id="CHEBI:29105"/>
        <note>catalytic</note>
    </ligand>
</feature>
<dbReference type="eggNOG" id="COG0117">
    <property type="taxonomic scope" value="Bacteria"/>
</dbReference>
<dbReference type="InterPro" id="IPR050765">
    <property type="entry name" value="Riboflavin_Biosynth_HTPR"/>
</dbReference>
<dbReference type="UniPathway" id="UPA00275">
    <property type="reaction ID" value="UER00401"/>
</dbReference>
<comment type="similarity">
    <text evidence="5 12">In the C-terminal section; belongs to the HTP reductase family.</text>
</comment>
<dbReference type="PANTHER" id="PTHR38011:SF7">
    <property type="entry name" value="2,5-DIAMINO-6-RIBOSYLAMINO-4(3H)-PYRIMIDINONE 5'-PHOSPHATE REDUCTASE"/>
    <property type="match status" value="1"/>
</dbReference>
<feature type="binding site" evidence="14">
    <location>
        <position position="222"/>
    </location>
    <ligand>
        <name>substrate</name>
    </ligand>
</feature>
<keyword evidence="7 12" id="KW-0479">Metal-binding</keyword>
<evidence type="ECO:0000256" key="11">
    <source>
        <dbReference type="ARBA" id="ARBA00023268"/>
    </source>
</evidence>
<dbReference type="GO" id="GO:0008270">
    <property type="term" value="F:zinc ion binding"/>
    <property type="evidence" value="ECO:0007669"/>
    <property type="project" value="InterPro"/>
</dbReference>
<evidence type="ECO:0000256" key="10">
    <source>
        <dbReference type="ARBA" id="ARBA00023002"/>
    </source>
</evidence>
<dbReference type="InterPro" id="IPR024072">
    <property type="entry name" value="DHFR-like_dom_sf"/>
</dbReference>
<evidence type="ECO:0000256" key="4">
    <source>
        <dbReference type="ARBA" id="ARBA00005259"/>
    </source>
</evidence>
<evidence type="ECO:0000256" key="15">
    <source>
        <dbReference type="PIRSR" id="PIRSR006769-3"/>
    </source>
</evidence>
<evidence type="ECO:0000256" key="7">
    <source>
        <dbReference type="ARBA" id="ARBA00022723"/>
    </source>
</evidence>
<dbReference type="SUPFAM" id="SSF53927">
    <property type="entry name" value="Cytidine deaminase-like"/>
    <property type="match status" value="1"/>
</dbReference>
<gene>
    <name evidence="17" type="ORF">S58_33190</name>
</gene>
<feature type="active site" description="Proton donor" evidence="13">
    <location>
        <position position="70"/>
    </location>
</feature>
<evidence type="ECO:0000313" key="17">
    <source>
        <dbReference type="EMBL" id="BAM89316.1"/>
    </source>
</evidence>
<dbReference type="CDD" id="cd01284">
    <property type="entry name" value="Riboflavin_deaminase-reductase"/>
    <property type="match status" value="1"/>
</dbReference>
<feature type="binding site" evidence="14">
    <location>
        <position position="218"/>
    </location>
    <ligand>
        <name>NADP(+)</name>
        <dbReference type="ChEBI" id="CHEBI:58349"/>
    </ligand>
</feature>
<keyword evidence="11" id="KW-0511">Multifunctional enzyme</keyword>
<dbReference type="GO" id="GO:0009231">
    <property type="term" value="P:riboflavin biosynthetic process"/>
    <property type="evidence" value="ECO:0007669"/>
    <property type="project" value="UniProtKB-UniPathway"/>
</dbReference>
<dbReference type="PIRSF" id="PIRSF006769">
    <property type="entry name" value="RibD"/>
    <property type="match status" value="1"/>
</dbReference>
<dbReference type="SUPFAM" id="SSF53597">
    <property type="entry name" value="Dihydrofolate reductase-like"/>
    <property type="match status" value="1"/>
</dbReference>
<dbReference type="Proteomes" id="UP000011841">
    <property type="component" value="Chromosome"/>
</dbReference>
<keyword evidence="10 12" id="KW-0560">Oxidoreductase</keyword>
<evidence type="ECO:0000256" key="14">
    <source>
        <dbReference type="PIRSR" id="PIRSR006769-2"/>
    </source>
</evidence>
<evidence type="ECO:0000256" key="9">
    <source>
        <dbReference type="ARBA" id="ARBA00022857"/>
    </source>
</evidence>
<feature type="binding site" evidence="14">
    <location>
        <position position="202"/>
    </location>
    <ligand>
        <name>substrate</name>
    </ligand>
</feature>
<keyword evidence="12" id="KW-0378">Hydrolase</keyword>
<comment type="similarity">
    <text evidence="4 12">In the N-terminal section; belongs to the cytidine and deoxycytidylate deaminase family.</text>
</comment>
<dbReference type="InterPro" id="IPR002125">
    <property type="entry name" value="CMP_dCMP_dom"/>
</dbReference>
<keyword evidence="8 12" id="KW-0862">Zinc</keyword>
<dbReference type="GeneID" id="301817171"/>
<feature type="binding site" evidence="14">
    <location>
        <position position="315"/>
    </location>
    <ligand>
        <name>substrate</name>
    </ligand>
</feature>
<keyword evidence="6 12" id="KW-0686">Riboflavin biosynthesis</keyword>
<dbReference type="PATRIC" id="fig|1245469.3.peg.3394"/>
<dbReference type="InterPro" id="IPR016192">
    <property type="entry name" value="APOBEC/CMP_deaminase_Zn-bd"/>
</dbReference>
<comment type="cofactor">
    <cofactor evidence="12 15">
        <name>Zn(2+)</name>
        <dbReference type="ChEBI" id="CHEBI:29105"/>
    </cofactor>
    <text evidence="12 15">Binds 1 zinc ion.</text>
</comment>
<dbReference type="InterPro" id="IPR011549">
    <property type="entry name" value="RibD_C"/>
</dbReference>
<dbReference type="EC" id="3.5.4.26" evidence="12"/>
<dbReference type="PROSITE" id="PS51747">
    <property type="entry name" value="CYT_DCMP_DEAMINASES_2"/>
    <property type="match status" value="1"/>
</dbReference>
<dbReference type="PANTHER" id="PTHR38011">
    <property type="entry name" value="DIHYDROFOLATE REDUCTASE FAMILY PROTEIN (AFU_ORTHOLOGUE AFUA_8G06820)"/>
    <property type="match status" value="1"/>
</dbReference>
<protein>
    <recommendedName>
        <fullName evidence="12">Riboflavin biosynthesis protein RibD</fullName>
    </recommendedName>
    <domain>
        <recommendedName>
            <fullName evidence="12">Diaminohydroxyphosphoribosylaminopyrimidine deaminase</fullName>
            <shortName evidence="12">DRAP deaminase</shortName>
            <ecNumber evidence="12">3.5.4.26</ecNumber>
        </recommendedName>
        <alternativeName>
            <fullName evidence="12">Riboflavin-specific deaminase</fullName>
        </alternativeName>
    </domain>
    <domain>
        <recommendedName>
            <fullName evidence="12">5-amino-6-(5-phosphoribosylamino)uracil reductase</fullName>
            <ecNumber evidence="12">1.1.1.193</ecNumber>
        </recommendedName>
        <alternativeName>
            <fullName evidence="12">HTP reductase</fullName>
        </alternativeName>
    </domain>
</protein>
<dbReference type="InterPro" id="IPR016193">
    <property type="entry name" value="Cytidine_deaminase-like"/>
</dbReference>
<evidence type="ECO:0000256" key="13">
    <source>
        <dbReference type="PIRSR" id="PIRSR006769-1"/>
    </source>
</evidence>
<keyword evidence="9 12" id="KW-0521">NADP</keyword>
<feature type="binding site" evidence="15">
    <location>
        <position position="93"/>
    </location>
    <ligand>
        <name>Zn(2+)</name>
        <dbReference type="ChEBI" id="CHEBI:29105"/>
        <note>catalytic</note>
    </ligand>
</feature>
<dbReference type="GO" id="GO:0008703">
    <property type="term" value="F:5-amino-6-(5-phosphoribosylamino)uracil reductase activity"/>
    <property type="evidence" value="ECO:0007669"/>
    <property type="project" value="UniProtKB-EC"/>
</dbReference>